<protein>
    <recommendedName>
        <fullName evidence="3">Methyltransferase</fullName>
        <ecNumber evidence="3">2.1.1.-</ecNumber>
    </recommendedName>
</protein>
<dbReference type="Gramene" id="PGSC0003DMT400074833">
    <property type="protein sequence ID" value="PGSC0003DMT400074833"/>
    <property type="gene ID" value="PGSC0003DMG400029101"/>
</dbReference>
<evidence type="ECO:0000256" key="2">
    <source>
        <dbReference type="ARBA" id="ARBA00023180"/>
    </source>
</evidence>
<comment type="similarity">
    <text evidence="3">Belongs to the methyltransferase superfamily.</text>
</comment>
<reference evidence="5" key="1">
    <citation type="journal article" date="2011" name="Nature">
        <title>Genome sequence and analysis of the tuber crop potato.</title>
        <authorList>
            <consortium name="The Potato Genome Sequencing Consortium"/>
        </authorList>
    </citation>
    <scope>NUCLEOTIDE SEQUENCE [LARGE SCALE GENOMIC DNA]</scope>
    <source>
        <strain evidence="5">cv. DM1-3 516 R44</strain>
    </source>
</reference>
<dbReference type="InterPro" id="IPR004159">
    <property type="entry name" value="Put_SAM_MeTrfase"/>
</dbReference>
<evidence type="ECO:0000256" key="3">
    <source>
        <dbReference type="RuleBase" id="RU366043"/>
    </source>
</evidence>
<keyword evidence="3" id="KW-0812">Transmembrane</keyword>
<dbReference type="GO" id="GO:0008168">
    <property type="term" value="F:methyltransferase activity"/>
    <property type="evidence" value="ECO:0007669"/>
    <property type="project" value="UniProtKB-UniRule"/>
</dbReference>
<dbReference type="EnsemblPlants" id="PGSC0003DMT400074833">
    <property type="protein sequence ID" value="PGSC0003DMT400074833"/>
    <property type="gene ID" value="PGSC0003DMG400029101"/>
</dbReference>
<dbReference type="Proteomes" id="UP000011115">
    <property type="component" value="Unassembled WGS sequence"/>
</dbReference>
<dbReference type="HOGENOM" id="CLU_1274190_0_0_1"/>
<dbReference type="OMA" id="FTRMCAL"/>
<keyword evidence="5" id="KW-1185">Reference proteome</keyword>
<evidence type="ECO:0000313" key="5">
    <source>
        <dbReference type="Proteomes" id="UP000011115"/>
    </source>
</evidence>
<dbReference type="Pfam" id="PF03141">
    <property type="entry name" value="Methyltransf_29"/>
    <property type="match status" value="1"/>
</dbReference>
<dbReference type="AlphaFoldDB" id="M1CU88"/>
<dbReference type="eggNOG" id="ENOG502QTJJ">
    <property type="taxonomic scope" value="Eukaryota"/>
</dbReference>
<organism evidence="4 5">
    <name type="scientific">Solanum tuberosum</name>
    <name type="common">Potato</name>
    <dbReference type="NCBI Taxonomy" id="4113"/>
    <lineage>
        <taxon>Eukaryota</taxon>
        <taxon>Viridiplantae</taxon>
        <taxon>Streptophyta</taxon>
        <taxon>Embryophyta</taxon>
        <taxon>Tracheophyta</taxon>
        <taxon>Spermatophyta</taxon>
        <taxon>Magnoliopsida</taxon>
        <taxon>eudicotyledons</taxon>
        <taxon>Gunneridae</taxon>
        <taxon>Pentapetalae</taxon>
        <taxon>asterids</taxon>
        <taxon>lamiids</taxon>
        <taxon>Solanales</taxon>
        <taxon>Solanaceae</taxon>
        <taxon>Solanoideae</taxon>
        <taxon>Solaneae</taxon>
        <taxon>Solanum</taxon>
    </lineage>
</organism>
<evidence type="ECO:0000313" key="4">
    <source>
        <dbReference type="EnsemblPlants" id="PGSC0003DMT400074833"/>
    </source>
</evidence>
<keyword evidence="2 3" id="KW-0325">Glycoprotein</keyword>
<comment type="subcellular location">
    <subcellularLocation>
        <location evidence="3">Membrane</location>
        <topology evidence="3">Single-pass type II membrane protein</topology>
    </subcellularLocation>
</comment>
<accession>M1CU88</accession>
<keyword evidence="3" id="KW-0735">Signal-anchor</keyword>
<dbReference type="PANTHER" id="PTHR10108">
    <property type="entry name" value="SAM-DEPENDENT METHYLTRANSFERASE"/>
    <property type="match status" value="1"/>
</dbReference>
<dbReference type="PANTHER" id="PTHR10108:SF37">
    <property type="entry name" value="METHYLTRANSFERASE PMT6-RELATED"/>
    <property type="match status" value="1"/>
</dbReference>
<dbReference type="GO" id="GO:0032259">
    <property type="term" value="P:methylation"/>
    <property type="evidence" value="ECO:0007669"/>
    <property type="project" value="UniProtKB-KW"/>
</dbReference>
<name>M1CU88_SOLTU</name>
<dbReference type="GO" id="GO:0016020">
    <property type="term" value="C:membrane"/>
    <property type="evidence" value="ECO:0007669"/>
    <property type="project" value="UniProtKB-SubCell"/>
</dbReference>
<evidence type="ECO:0000256" key="1">
    <source>
        <dbReference type="ARBA" id="ARBA00022603"/>
    </source>
</evidence>
<reference evidence="4" key="2">
    <citation type="submission" date="2015-06" db="UniProtKB">
        <authorList>
            <consortium name="EnsemblPlants"/>
        </authorList>
    </citation>
    <scope>IDENTIFICATION</scope>
    <source>
        <strain evidence="4">DM1-3 516 R44</strain>
    </source>
</reference>
<keyword evidence="3" id="KW-0808">Transferase</keyword>
<dbReference type="InParanoid" id="M1CU88"/>
<dbReference type="EC" id="2.1.1.-" evidence="3"/>
<keyword evidence="1 3" id="KW-0489">Methyltransferase</keyword>
<dbReference type="PaxDb" id="4113-PGSC0003DMT400074833"/>
<sequence>MRALRVLRMFPLHGLSFITYSTIGSFTRMCALKFKNKVSLSYRVLPLNIPKTGVNVCPLKHNEYIPCHKLSYIKDLIPKLDLSRKEDLERHCPPPDKHLFCLVPPPTDYKIPIRWLISKDFVWRRNVNHTRLAKVRGGQNWVHEKDQHWWFTGGGTHFKHGASDYIESLHENYVTRTLQNYCYTVSDPQGNGGDQILRVTSQFDLIEVDDEEFFELL</sequence>
<proteinExistence type="inferred from homology"/>